<evidence type="ECO:0000313" key="5">
    <source>
        <dbReference type="EMBL" id="RTE66459.1"/>
    </source>
</evidence>
<feature type="domain" description="PAC" evidence="3">
    <location>
        <begin position="215"/>
        <end position="268"/>
    </location>
</feature>
<dbReference type="SMART" id="SM00091">
    <property type="entry name" value="PAS"/>
    <property type="match status" value="2"/>
</dbReference>
<dbReference type="CDD" id="cd01949">
    <property type="entry name" value="GGDEF"/>
    <property type="match status" value="1"/>
</dbReference>
<dbReference type="NCBIfam" id="TIGR00254">
    <property type="entry name" value="GGDEF"/>
    <property type="match status" value="1"/>
</dbReference>
<dbReference type="InterPro" id="IPR001610">
    <property type="entry name" value="PAC"/>
</dbReference>
<feature type="domain" description="PAS" evidence="2">
    <location>
        <begin position="139"/>
        <end position="211"/>
    </location>
</feature>
<dbReference type="InterPro" id="IPR043128">
    <property type="entry name" value="Rev_trsase/Diguanyl_cyclase"/>
</dbReference>
<dbReference type="InterPro" id="IPR052163">
    <property type="entry name" value="DGC-Regulatory_Protein"/>
</dbReference>
<dbReference type="SUPFAM" id="SSF55785">
    <property type="entry name" value="PYP-like sensor domain (PAS domain)"/>
    <property type="match status" value="2"/>
</dbReference>
<accession>A0A430KSH7</accession>
<dbReference type="Gene3D" id="3.30.450.20">
    <property type="entry name" value="PAS domain"/>
    <property type="match status" value="2"/>
</dbReference>
<dbReference type="InterPro" id="IPR000014">
    <property type="entry name" value="PAS"/>
</dbReference>
<organism evidence="5 6">
    <name type="scientific">Amphritea opalescens</name>
    <dbReference type="NCBI Taxonomy" id="2490544"/>
    <lineage>
        <taxon>Bacteria</taxon>
        <taxon>Pseudomonadati</taxon>
        <taxon>Pseudomonadota</taxon>
        <taxon>Gammaproteobacteria</taxon>
        <taxon>Oceanospirillales</taxon>
        <taxon>Oceanospirillaceae</taxon>
        <taxon>Amphritea</taxon>
    </lineage>
</organism>
<dbReference type="PANTHER" id="PTHR46663">
    <property type="entry name" value="DIGUANYLATE CYCLASE DGCT-RELATED"/>
    <property type="match status" value="1"/>
</dbReference>
<comment type="caution">
    <text evidence="5">The sequence shown here is derived from an EMBL/GenBank/DDBJ whole genome shotgun (WGS) entry which is preliminary data.</text>
</comment>
<dbReference type="PANTHER" id="PTHR46663:SF4">
    <property type="entry name" value="DIGUANYLATE CYCLASE DGCT-RELATED"/>
    <property type="match status" value="1"/>
</dbReference>
<gene>
    <name evidence="5" type="ORF">EH243_07640</name>
</gene>
<dbReference type="InterPro" id="IPR013655">
    <property type="entry name" value="PAS_fold_3"/>
</dbReference>
<dbReference type="GO" id="GO:0003824">
    <property type="term" value="F:catalytic activity"/>
    <property type="evidence" value="ECO:0007669"/>
    <property type="project" value="UniProtKB-ARBA"/>
</dbReference>
<comment type="cofactor">
    <cofactor evidence="1">
        <name>Mg(2+)</name>
        <dbReference type="ChEBI" id="CHEBI:18420"/>
    </cofactor>
</comment>
<name>A0A430KSH7_9GAMM</name>
<dbReference type="Pfam" id="PF13426">
    <property type="entry name" value="PAS_9"/>
    <property type="match status" value="1"/>
</dbReference>
<dbReference type="RefSeq" id="WP_126158058.1">
    <property type="nucleotide sequence ID" value="NZ_RQXW01000005.1"/>
</dbReference>
<evidence type="ECO:0000259" key="2">
    <source>
        <dbReference type="PROSITE" id="PS50112"/>
    </source>
</evidence>
<dbReference type="Proteomes" id="UP000283087">
    <property type="component" value="Unassembled WGS sequence"/>
</dbReference>
<dbReference type="InterPro" id="IPR029787">
    <property type="entry name" value="Nucleotide_cyclase"/>
</dbReference>
<dbReference type="SMART" id="SM00086">
    <property type="entry name" value="PAC"/>
    <property type="match status" value="2"/>
</dbReference>
<dbReference type="Gene3D" id="3.30.70.270">
    <property type="match status" value="1"/>
</dbReference>
<dbReference type="InterPro" id="IPR000700">
    <property type="entry name" value="PAS-assoc_C"/>
</dbReference>
<dbReference type="Pfam" id="PF08447">
    <property type="entry name" value="PAS_3"/>
    <property type="match status" value="1"/>
</dbReference>
<evidence type="ECO:0000313" key="6">
    <source>
        <dbReference type="Proteomes" id="UP000283087"/>
    </source>
</evidence>
<dbReference type="Pfam" id="PF00990">
    <property type="entry name" value="GGDEF"/>
    <property type="match status" value="1"/>
</dbReference>
<dbReference type="SMART" id="SM00267">
    <property type="entry name" value="GGDEF"/>
    <property type="match status" value="1"/>
</dbReference>
<dbReference type="AlphaFoldDB" id="A0A430KSH7"/>
<dbReference type="OrthoDB" id="9776960at2"/>
<protein>
    <submittedName>
        <fullName evidence="5">Sensor domain-containing diguanylate cyclase</fullName>
    </submittedName>
</protein>
<dbReference type="PROSITE" id="PS50112">
    <property type="entry name" value="PAS"/>
    <property type="match status" value="1"/>
</dbReference>
<dbReference type="FunFam" id="3.30.70.270:FF:000001">
    <property type="entry name" value="Diguanylate cyclase domain protein"/>
    <property type="match status" value="1"/>
</dbReference>
<dbReference type="PROSITE" id="PS50113">
    <property type="entry name" value="PAC"/>
    <property type="match status" value="1"/>
</dbReference>
<dbReference type="CDD" id="cd00130">
    <property type="entry name" value="PAS"/>
    <property type="match status" value="2"/>
</dbReference>
<reference evidence="5 6" key="1">
    <citation type="submission" date="2018-11" db="EMBL/GenBank/DDBJ databases">
        <title>The draft genome sequence of Amphritea opalescens ANRC-JH13T.</title>
        <authorList>
            <person name="Fang Z."/>
            <person name="Zhang Y."/>
            <person name="Han X."/>
        </authorList>
    </citation>
    <scope>NUCLEOTIDE SEQUENCE [LARGE SCALE GENOMIC DNA]</scope>
    <source>
        <strain evidence="5 6">ANRC-JH13</strain>
    </source>
</reference>
<feature type="domain" description="GGDEF" evidence="4">
    <location>
        <begin position="300"/>
        <end position="435"/>
    </location>
</feature>
<keyword evidence="6" id="KW-1185">Reference proteome</keyword>
<evidence type="ECO:0000259" key="4">
    <source>
        <dbReference type="PROSITE" id="PS50887"/>
    </source>
</evidence>
<evidence type="ECO:0000256" key="1">
    <source>
        <dbReference type="ARBA" id="ARBA00001946"/>
    </source>
</evidence>
<sequence>MDIWLIMSRCFPEGFYKAIFEGCSDAIYVIDPHSSAILDANACASKDLGMSHEQLLQHSVISLQQGVENEEHWAQIAELIFSSHPQAFTFIGRHYHHNGTYFPVEVYTSVIEFEGQKLFLSVARNLDRTSSQREAFRTRDARLTYALNEAADGMWDWNTVTDEVFFSPQLKHLLGYLPEEMEPVVSTWVEAVHETDRERVIGVLKAHVAGETDHYEAEYQLKKRDGGYIWVRDRGRVCQRDENGQALRVVGMCHDITRSKQLEEMLRSQASYDHLTGLLNRRAGYIHFAKQLSYAERYHQELTICLIDLDHFKNINDTFGHLVGDAVLKHFVSLLNGTLRRSDSLMRWGGEEFLLLLPNTDISSAVRLITQLKKELKRYPAVLEEGVCEVAYTFSAGISCYPAHSSILDGLIKCADDALYQAKGDGRDLIMISPEVDI</sequence>
<dbReference type="InterPro" id="IPR000160">
    <property type="entry name" value="GGDEF_dom"/>
</dbReference>
<dbReference type="EMBL" id="RQXW01000005">
    <property type="protein sequence ID" value="RTE66459.1"/>
    <property type="molecule type" value="Genomic_DNA"/>
</dbReference>
<evidence type="ECO:0000259" key="3">
    <source>
        <dbReference type="PROSITE" id="PS50113"/>
    </source>
</evidence>
<dbReference type="InterPro" id="IPR035965">
    <property type="entry name" value="PAS-like_dom_sf"/>
</dbReference>
<proteinExistence type="predicted"/>
<dbReference type="NCBIfam" id="TIGR00229">
    <property type="entry name" value="sensory_box"/>
    <property type="match status" value="2"/>
</dbReference>
<dbReference type="SUPFAM" id="SSF55073">
    <property type="entry name" value="Nucleotide cyclase"/>
    <property type="match status" value="1"/>
</dbReference>
<dbReference type="PROSITE" id="PS50887">
    <property type="entry name" value="GGDEF"/>
    <property type="match status" value="1"/>
</dbReference>